<evidence type="ECO:0000313" key="1">
    <source>
        <dbReference type="EMBL" id="KAF2438856.1"/>
    </source>
</evidence>
<dbReference type="EMBL" id="MU001511">
    <property type="protein sequence ID" value="KAF2438856.1"/>
    <property type="molecule type" value="Genomic_DNA"/>
</dbReference>
<evidence type="ECO:0000313" key="2">
    <source>
        <dbReference type="Proteomes" id="UP000799764"/>
    </source>
</evidence>
<dbReference type="Proteomes" id="UP000799764">
    <property type="component" value="Unassembled WGS sequence"/>
</dbReference>
<comment type="caution">
    <text evidence="1">The sequence shown here is derived from an EMBL/GenBank/DDBJ whole genome shotgun (WGS) entry which is preliminary data.</text>
</comment>
<accession>A0A9P4P7E8</accession>
<proteinExistence type="predicted"/>
<sequence>MMRKLTLRRYYANPYIVNTPEGNPWHHDIIAYMGYINLPLRCWQDIDCTNSSLPLPQKVKKRMRWKR</sequence>
<dbReference type="AlphaFoldDB" id="A0A9P4P7E8"/>
<protein>
    <submittedName>
        <fullName evidence="1">Uncharacterized protein</fullName>
    </submittedName>
</protein>
<dbReference type="OrthoDB" id="3529721at2759"/>
<gene>
    <name evidence="1" type="ORF">P171DRAFT_157556</name>
</gene>
<organism evidence="1 2">
    <name type="scientific">Karstenula rhodostoma CBS 690.94</name>
    <dbReference type="NCBI Taxonomy" id="1392251"/>
    <lineage>
        <taxon>Eukaryota</taxon>
        <taxon>Fungi</taxon>
        <taxon>Dikarya</taxon>
        <taxon>Ascomycota</taxon>
        <taxon>Pezizomycotina</taxon>
        <taxon>Dothideomycetes</taxon>
        <taxon>Pleosporomycetidae</taxon>
        <taxon>Pleosporales</taxon>
        <taxon>Massarineae</taxon>
        <taxon>Didymosphaeriaceae</taxon>
        <taxon>Karstenula</taxon>
    </lineage>
</organism>
<reference evidence="1" key="1">
    <citation type="journal article" date="2020" name="Stud. Mycol.">
        <title>101 Dothideomycetes genomes: a test case for predicting lifestyles and emergence of pathogens.</title>
        <authorList>
            <person name="Haridas S."/>
            <person name="Albert R."/>
            <person name="Binder M."/>
            <person name="Bloem J."/>
            <person name="Labutti K."/>
            <person name="Salamov A."/>
            <person name="Andreopoulos B."/>
            <person name="Baker S."/>
            <person name="Barry K."/>
            <person name="Bills G."/>
            <person name="Bluhm B."/>
            <person name="Cannon C."/>
            <person name="Castanera R."/>
            <person name="Culley D."/>
            <person name="Daum C."/>
            <person name="Ezra D."/>
            <person name="Gonzalez J."/>
            <person name="Henrissat B."/>
            <person name="Kuo A."/>
            <person name="Liang C."/>
            <person name="Lipzen A."/>
            <person name="Lutzoni F."/>
            <person name="Magnuson J."/>
            <person name="Mondo S."/>
            <person name="Nolan M."/>
            <person name="Ohm R."/>
            <person name="Pangilinan J."/>
            <person name="Park H.-J."/>
            <person name="Ramirez L."/>
            <person name="Alfaro M."/>
            <person name="Sun H."/>
            <person name="Tritt A."/>
            <person name="Yoshinaga Y."/>
            <person name="Zwiers L.-H."/>
            <person name="Turgeon B."/>
            <person name="Goodwin S."/>
            <person name="Spatafora J."/>
            <person name="Crous P."/>
            <person name="Grigoriev I."/>
        </authorList>
    </citation>
    <scope>NUCLEOTIDE SEQUENCE</scope>
    <source>
        <strain evidence="1">CBS 690.94</strain>
    </source>
</reference>
<keyword evidence="2" id="KW-1185">Reference proteome</keyword>
<name>A0A9P4P7E8_9PLEO</name>